<dbReference type="InterPro" id="IPR023389">
    <property type="entry name" value="DOPA-like_sf"/>
</dbReference>
<accession>A0A370FV80</accession>
<dbReference type="PANTHER" id="PTHR36423:SF2">
    <property type="entry name" value="AFR070WP"/>
    <property type="match status" value="1"/>
</dbReference>
<dbReference type="InterPro" id="IPR014980">
    <property type="entry name" value="DOPA_dioxygen"/>
</dbReference>
<protein>
    <submittedName>
        <fullName evidence="2 3">DOPA 4,5-dioxygenase</fullName>
    </submittedName>
</protein>
<dbReference type="EMBL" id="JABEQI010000012">
    <property type="protein sequence ID" value="MBB2187913.1"/>
    <property type="molecule type" value="Genomic_DNA"/>
</dbReference>
<feature type="region of interest" description="Disordered" evidence="1">
    <location>
        <begin position="118"/>
        <end position="143"/>
    </location>
</feature>
<dbReference type="GO" id="GO:0051213">
    <property type="term" value="F:dioxygenase activity"/>
    <property type="evidence" value="ECO:0007669"/>
    <property type="project" value="UniProtKB-KW"/>
</dbReference>
<comment type="caution">
    <text evidence="3">The sequence shown here is derived from an EMBL/GenBank/DDBJ whole genome shotgun (WGS) entry which is preliminary data.</text>
</comment>
<reference evidence="2 5" key="2">
    <citation type="submission" date="2020-04" db="EMBL/GenBank/DDBJ databases">
        <title>Description of novel Gluconacetobacter.</title>
        <authorList>
            <person name="Sombolestani A."/>
        </authorList>
    </citation>
    <scope>NUCLEOTIDE SEQUENCE [LARGE SCALE GENOMIC DNA]</scope>
    <source>
        <strain evidence="2 5">LMG 1382</strain>
    </source>
</reference>
<evidence type="ECO:0000313" key="5">
    <source>
        <dbReference type="Proteomes" id="UP000562982"/>
    </source>
</evidence>
<evidence type="ECO:0000313" key="4">
    <source>
        <dbReference type="Proteomes" id="UP000254958"/>
    </source>
</evidence>
<dbReference type="OrthoDB" id="572228at2"/>
<dbReference type="Pfam" id="PF08883">
    <property type="entry name" value="DOPA_dioxygen"/>
    <property type="match status" value="1"/>
</dbReference>
<evidence type="ECO:0000313" key="2">
    <source>
        <dbReference type="EMBL" id="MBB2187913.1"/>
    </source>
</evidence>
<dbReference type="Gene3D" id="3.30.70.1240">
    <property type="entry name" value="DOPA-like domains"/>
    <property type="match status" value="1"/>
</dbReference>
<keyword evidence="3" id="KW-0223">Dioxygenase</keyword>
<evidence type="ECO:0000256" key="1">
    <source>
        <dbReference type="SAM" id="MobiDB-lite"/>
    </source>
</evidence>
<dbReference type="SUPFAM" id="SSF143410">
    <property type="entry name" value="DOPA-like"/>
    <property type="match status" value="1"/>
</dbReference>
<keyword evidence="3" id="KW-0560">Oxidoreductase</keyword>
<reference evidence="3 4" key="1">
    <citation type="submission" date="2018-07" db="EMBL/GenBank/DDBJ databases">
        <title>Genomic Encyclopedia of Type Strains, Phase IV (KMG-IV): sequencing the most valuable type-strain genomes for metagenomic binning, comparative biology and taxonomic classification.</title>
        <authorList>
            <person name="Goeker M."/>
        </authorList>
    </citation>
    <scope>NUCLEOTIDE SEQUENCE [LARGE SCALE GENOMIC DNA]</scope>
    <source>
        <strain evidence="3 4">DSM 5603</strain>
    </source>
</reference>
<dbReference type="Proteomes" id="UP000562982">
    <property type="component" value="Unassembled WGS sequence"/>
</dbReference>
<evidence type="ECO:0000313" key="3">
    <source>
        <dbReference type="EMBL" id="RDI34203.1"/>
    </source>
</evidence>
<dbReference type="AlphaFoldDB" id="A0A370FV80"/>
<keyword evidence="4" id="KW-1185">Reference proteome</keyword>
<sequence length="143" mass="16041">MTPMPEPIRLVETIASYHAHVYFEGPDERAAAECLRAAIADRFAVRLGRWHEVPVGPHTLPMYQVAFDTTLFATLVPWLMLNHQGLSILIHPNTRFPRRDHMRDGVWLGQRRALLAERVPESAPEADGAGLPNTRPGSQETAD</sequence>
<dbReference type="PANTHER" id="PTHR36423">
    <property type="entry name" value="AFR070WP"/>
    <property type="match status" value="1"/>
</dbReference>
<dbReference type="EMBL" id="QQAW01000015">
    <property type="protein sequence ID" value="RDI34203.1"/>
    <property type="molecule type" value="Genomic_DNA"/>
</dbReference>
<proteinExistence type="predicted"/>
<dbReference type="Proteomes" id="UP000254958">
    <property type="component" value="Unassembled WGS sequence"/>
</dbReference>
<name>A0A370FV80_GLULI</name>
<gene>
    <name evidence="3" type="ORF">C7453_11511</name>
    <name evidence="2" type="ORF">HLH32_16320</name>
</gene>
<dbReference type="RefSeq" id="WP_114729264.1">
    <property type="nucleotide sequence ID" value="NZ_BJMI01000023.1"/>
</dbReference>
<organism evidence="3 4">
    <name type="scientific">Gluconacetobacter liquefaciens</name>
    <name type="common">Acetobacter liquefaciens</name>
    <dbReference type="NCBI Taxonomy" id="89584"/>
    <lineage>
        <taxon>Bacteria</taxon>
        <taxon>Pseudomonadati</taxon>
        <taxon>Pseudomonadota</taxon>
        <taxon>Alphaproteobacteria</taxon>
        <taxon>Acetobacterales</taxon>
        <taxon>Acetobacteraceae</taxon>
        <taxon>Gluconacetobacter</taxon>
    </lineage>
</organism>